<keyword evidence="3" id="KW-1185">Reference proteome</keyword>
<dbReference type="GO" id="GO:0030992">
    <property type="term" value="C:intraciliary transport particle B"/>
    <property type="evidence" value="ECO:0007669"/>
    <property type="project" value="TreeGrafter"/>
</dbReference>
<organism evidence="2 3">
    <name type="scientific">Caerostris extrusa</name>
    <name type="common">Bark spider</name>
    <name type="synonym">Caerostris bankana</name>
    <dbReference type="NCBI Taxonomy" id="172846"/>
    <lineage>
        <taxon>Eukaryota</taxon>
        <taxon>Metazoa</taxon>
        <taxon>Ecdysozoa</taxon>
        <taxon>Arthropoda</taxon>
        <taxon>Chelicerata</taxon>
        <taxon>Arachnida</taxon>
        <taxon>Araneae</taxon>
        <taxon>Araneomorphae</taxon>
        <taxon>Entelegynae</taxon>
        <taxon>Araneoidea</taxon>
        <taxon>Araneidae</taxon>
        <taxon>Caerostris</taxon>
    </lineage>
</organism>
<dbReference type="Pfam" id="PF23387">
    <property type="entry name" value="TPR_IFT80_172"/>
    <property type="match status" value="1"/>
</dbReference>
<comment type="caution">
    <text evidence="2">The sequence shown here is derived from an EMBL/GenBank/DDBJ whole genome shotgun (WGS) entry which is preliminary data.</text>
</comment>
<name>A0AAV4MT44_CAEEX</name>
<dbReference type="Proteomes" id="UP001054945">
    <property type="component" value="Unassembled WGS sequence"/>
</dbReference>
<dbReference type="GO" id="GO:0060271">
    <property type="term" value="P:cilium assembly"/>
    <property type="evidence" value="ECO:0007669"/>
    <property type="project" value="TreeGrafter"/>
</dbReference>
<dbReference type="EMBL" id="BPLR01020179">
    <property type="protein sequence ID" value="GIX75579.1"/>
    <property type="molecule type" value="Genomic_DNA"/>
</dbReference>
<evidence type="ECO:0000313" key="3">
    <source>
        <dbReference type="Proteomes" id="UP001054945"/>
    </source>
</evidence>
<sequence length="155" mass="17740">MSIALKDLKTAEIAYAAIKESDKVECIQYIKKLPLKDLQTSEMALLSGNTKEAESVLLAGGLTFRAIMLNLRLYKWDRALELATKNGNHIDTVLAFRQKYRDTLDITEDKPNFIQLMNEVEINWNSVNEKIEEEYQKERNMAPTGSTSRRTSLII</sequence>
<accession>A0AAV4MT44</accession>
<dbReference type="AlphaFoldDB" id="A0AAV4MT44"/>
<dbReference type="PANTHER" id="PTHR24098">
    <property type="entry name" value="OUTER SEGMENT 5"/>
    <property type="match status" value="1"/>
</dbReference>
<feature type="domain" description="IFT80/172/WDR35 TPR" evidence="1">
    <location>
        <begin position="1"/>
        <end position="140"/>
    </location>
</feature>
<evidence type="ECO:0000259" key="1">
    <source>
        <dbReference type="Pfam" id="PF23387"/>
    </source>
</evidence>
<dbReference type="GO" id="GO:0005929">
    <property type="term" value="C:cilium"/>
    <property type="evidence" value="ECO:0007669"/>
    <property type="project" value="TreeGrafter"/>
</dbReference>
<gene>
    <name evidence="2" type="primary">Ift80</name>
    <name evidence="2" type="ORF">CEXT_602261</name>
</gene>
<protein>
    <submittedName>
        <fullName evidence="2">Intraflagellar transport protein 80 homolog</fullName>
    </submittedName>
</protein>
<dbReference type="PANTHER" id="PTHR24098:SF0">
    <property type="entry name" value="OUTER SEGMENT 5"/>
    <property type="match status" value="1"/>
</dbReference>
<proteinExistence type="predicted"/>
<evidence type="ECO:0000313" key="2">
    <source>
        <dbReference type="EMBL" id="GIX75579.1"/>
    </source>
</evidence>
<dbReference type="InterPro" id="IPR056157">
    <property type="entry name" value="TPR_IFT80_172_dom"/>
</dbReference>
<reference evidence="2 3" key="1">
    <citation type="submission" date="2021-06" db="EMBL/GenBank/DDBJ databases">
        <title>Caerostris extrusa draft genome.</title>
        <authorList>
            <person name="Kono N."/>
            <person name="Arakawa K."/>
        </authorList>
    </citation>
    <scope>NUCLEOTIDE SEQUENCE [LARGE SCALE GENOMIC DNA]</scope>
</reference>